<evidence type="ECO:0000313" key="4">
    <source>
        <dbReference type="Proteomes" id="UP001165060"/>
    </source>
</evidence>
<feature type="transmembrane region" description="Helical" evidence="2">
    <location>
        <begin position="376"/>
        <end position="395"/>
    </location>
</feature>
<keyword evidence="2" id="KW-1133">Transmembrane helix</keyword>
<dbReference type="EMBL" id="BRYB01000155">
    <property type="protein sequence ID" value="GMI24179.1"/>
    <property type="molecule type" value="Genomic_DNA"/>
</dbReference>
<evidence type="ECO:0000256" key="1">
    <source>
        <dbReference type="SAM" id="MobiDB-lite"/>
    </source>
</evidence>
<feature type="transmembrane region" description="Helical" evidence="2">
    <location>
        <begin position="415"/>
        <end position="433"/>
    </location>
</feature>
<keyword evidence="4" id="KW-1185">Reference proteome</keyword>
<reference evidence="3 4" key="1">
    <citation type="journal article" date="2023" name="Commun. Biol.">
        <title>Genome analysis of Parmales, the sister group of diatoms, reveals the evolutionary specialization of diatoms from phago-mixotrophs to photoautotrophs.</title>
        <authorList>
            <person name="Ban H."/>
            <person name="Sato S."/>
            <person name="Yoshikawa S."/>
            <person name="Yamada K."/>
            <person name="Nakamura Y."/>
            <person name="Ichinomiya M."/>
            <person name="Sato N."/>
            <person name="Blanc-Mathieu R."/>
            <person name="Endo H."/>
            <person name="Kuwata A."/>
            <person name="Ogata H."/>
        </authorList>
    </citation>
    <scope>NUCLEOTIDE SEQUENCE [LARGE SCALE GENOMIC DNA]</scope>
</reference>
<feature type="transmembrane region" description="Helical" evidence="2">
    <location>
        <begin position="161"/>
        <end position="180"/>
    </location>
</feature>
<keyword evidence="2" id="KW-0812">Transmembrane</keyword>
<feature type="transmembrane region" description="Helical" evidence="2">
    <location>
        <begin position="445"/>
        <end position="467"/>
    </location>
</feature>
<proteinExistence type="predicted"/>
<sequence length="666" mass="72997">MTSARAPTRVEPSEAAELRLAKKDDAFKRMSIDMGAVGGVFLNMTASVRKLSLRKLDAIPDIQIRLLQESFTSMIKGSKNIKKGVKDWCTAFLPPEGSVVSVTFMRRFLLAVAVANVSTLKLARWGAGLRIGGMLALSYQDVATDLLVGKTYYDNGDERSARISFGILGVAVFFHMLINYAQNIKKKARVRILGLVQAALFLTPLVESYNHWTGKEQDMDEVMAPIILLMISRAIELVVESVPESVLQLGIMLDDPASATFTMKFSIFASLAAAGAIMTETNISYELSGMNKQVRGRDSHPVFGLIPAGKVPLALLHLGFAAFHIGYLATSLITITSCNMAGVSLAFVAVYMAGEFAIYTTHLWRTGRKYLDILPNLWMSTVAWLVTGTLMQNFVPFLDMRVDGGFGGRLFSRWILWRLAVNSLVFAAIMHGWEEDGVRASASLMVQVYCAAVGSAVVGIAVIFACVEDSHRWTLHSTRQTPKEYYMDLFNGVPHLVDAFQTRDGQALDYVSAIHPSFFEKDAVRTFLLSLSAKHALFAGDSVLPEEAGGAANWTYDHLFEKLTTNVKFYEDAALTAEIELHFQATKAAIAARNEARRNALESTKALPAIKAAPEPGEEQPPAPPAPVPLSKDELIALHEASAAAWAEERANYLRTIETLTKAESV</sequence>
<evidence type="ECO:0000313" key="3">
    <source>
        <dbReference type="EMBL" id="GMI24179.1"/>
    </source>
</evidence>
<feature type="transmembrane region" description="Helical" evidence="2">
    <location>
        <begin position="259"/>
        <end position="278"/>
    </location>
</feature>
<comment type="caution">
    <text evidence="3">The sequence shown here is derived from an EMBL/GenBank/DDBJ whole genome shotgun (WGS) entry which is preliminary data.</text>
</comment>
<evidence type="ECO:0000256" key="2">
    <source>
        <dbReference type="SAM" id="Phobius"/>
    </source>
</evidence>
<dbReference type="Proteomes" id="UP001165060">
    <property type="component" value="Unassembled WGS sequence"/>
</dbReference>
<accession>A0ABQ6MDN9</accession>
<feature type="region of interest" description="Disordered" evidence="1">
    <location>
        <begin position="613"/>
        <end position="632"/>
    </location>
</feature>
<organism evidence="3 4">
    <name type="scientific">Tetraparma gracilis</name>
    <dbReference type="NCBI Taxonomy" id="2962635"/>
    <lineage>
        <taxon>Eukaryota</taxon>
        <taxon>Sar</taxon>
        <taxon>Stramenopiles</taxon>
        <taxon>Ochrophyta</taxon>
        <taxon>Bolidophyceae</taxon>
        <taxon>Parmales</taxon>
        <taxon>Triparmaceae</taxon>
        <taxon>Tetraparma</taxon>
    </lineage>
</organism>
<feature type="transmembrane region" description="Helical" evidence="2">
    <location>
        <begin position="342"/>
        <end position="364"/>
    </location>
</feature>
<feature type="transmembrane region" description="Helical" evidence="2">
    <location>
        <begin position="108"/>
        <end position="127"/>
    </location>
</feature>
<gene>
    <name evidence="3" type="ORF">TeGR_g1947</name>
</gene>
<protein>
    <submittedName>
        <fullName evidence="3">Uncharacterized protein</fullName>
    </submittedName>
</protein>
<keyword evidence="2" id="KW-0472">Membrane</keyword>
<feature type="compositionally biased region" description="Pro residues" evidence="1">
    <location>
        <begin position="619"/>
        <end position="628"/>
    </location>
</feature>
<feature type="transmembrane region" description="Helical" evidence="2">
    <location>
        <begin position="314"/>
        <end position="335"/>
    </location>
</feature>
<name>A0ABQ6MDN9_9STRA</name>